<accession>A0AAE3W933</accession>
<feature type="compositionally biased region" description="Basic and acidic residues" evidence="1">
    <location>
        <begin position="41"/>
        <end position="51"/>
    </location>
</feature>
<organism evidence="2 3">
    <name type="scientific">Catenuloplanes indicus</name>
    <dbReference type="NCBI Taxonomy" id="137267"/>
    <lineage>
        <taxon>Bacteria</taxon>
        <taxon>Bacillati</taxon>
        <taxon>Actinomycetota</taxon>
        <taxon>Actinomycetes</taxon>
        <taxon>Micromonosporales</taxon>
        <taxon>Micromonosporaceae</taxon>
        <taxon>Catenuloplanes</taxon>
    </lineage>
</organism>
<evidence type="ECO:0000256" key="1">
    <source>
        <dbReference type="SAM" id="MobiDB-lite"/>
    </source>
</evidence>
<dbReference type="EMBL" id="JAUSUZ010000001">
    <property type="protein sequence ID" value="MDQ0371532.1"/>
    <property type="molecule type" value="Genomic_DNA"/>
</dbReference>
<protein>
    <recommendedName>
        <fullName evidence="4">Secreted protein</fullName>
    </recommendedName>
</protein>
<evidence type="ECO:0000313" key="2">
    <source>
        <dbReference type="EMBL" id="MDQ0371532.1"/>
    </source>
</evidence>
<reference evidence="2 3" key="1">
    <citation type="submission" date="2023-07" db="EMBL/GenBank/DDBJ databases">
        <title>Sequencing the genomes of 1000 actinobacteria strains.</title>
        <authorList>
            <person name="Klenk H.-P."/>
        </authorList>
    </citation>
    <scope>NUCLEOTIDE SEQUENCE [LARGE SCALE GENOMIC DNA]</scope>
    <source>
        <strain evidence="2 3">DSM 44709</strain>
    </source>
</reference>
<name>A0AAE3W933_9ACTN</name>
<sequence>MNTPARLGAFGLGLVAVFGAALGLGRTIGPDPSPPAPATHTESHGGGDTHPETPGGLQIAQDGYRLAPLTDTLSTTAPQPFRFRIIGPDEATVTAFTPTHERDLHLIVVRRDLTGYRHLHPVRAADGTWEVTLSVPTPGDYRVFADFHPAGRDEPLTLGADVPAAGDYRPQPLPGPGFTDTVDGYTVTADGGITAGEPSRLTMAITRDGTPVTDLERYLGAYGHLVALRDGDLAYLHVHPDADGLGFTVEVPSPGTYRLFLDFQHRGTVRTAEFTMTTEHGEPGHTHG</sequence>
<evidence type="ECO:0000313" key="3">
    <source>
        <dbReference type="Proteomes" id="UP001240236"/>
    </source>
</evidence>
<comment type="caution">
    <text evidence="2">The sequence shown here is derived from an EMBL/GenBank/DDBJ whole genome shotgun (WGS) entry which is preliminary data.</text>
</comment>
<dbReference type="RefSeq" id="WP_307248390.1">
    <property type="nucleotide sequence ID" value="NZ_JAUSUZ010000001.1"/>
</dbReference>
<dbReference type="Proteomes" id="UP001240236">
    <property type="component" value="Unassembled WGS sequence"/>
</dbReference>
<dbReference type="AlphaFoldDB" id="A0AAE3W933"/>
<feature type="region of interest" description="Disordered" evidence="1">
    <location>
        <begin position="28"/>
        <end position="58"/>
    </location>
</feature>
<proteinExistence type="predicted"/>
<keyword evidence="3" id="KW-1185">Reference proteome</keyword>
<gene>
    <name evidence="2" type="ORF">J2S42_008201</name>
</gene>
<evidence type="ECO:0008006" key="4">
    <source>
        <dbReference type="Google" id="ProtNLM"/>
    </source>
</evidence>